<comment type="similarity">
    <text evidence="6">Belongs to the methyltransferase superfamily. tRNA (adenine-N(6)-)-methyltransferase family.</text>
</comment>
<dbReference type="CDD" id="cd02440">
    <property type="entry name" value="AdoMet_MTases"/>
    <property type="match status" value="1"/>
</dbReference>
<dbReference type="PROSITE" id="PS00092">
    <property type="entry name" value="N6_MTASE"/>
    <property type="match status" value="1"/>
</dbReference>
<dbReference type="Proteomes" id="UP000204551">
    <property type="component" value="Chromosome"/>
</dbReference>
<accession>A0A221UVU5</accession>
<keyword evidence="4 6" id="KW-0949">S-adenosyl-L-methionine</keyword>
<dbReference type="PRINTS" id="PR00507">
    <property type="entry name" value="N12N6MTFRASE"/>
</dbReference>
<dbReference type="RefSeq" id="WP_093978142.1">
    <property type="nucleotide sequence ID" value="NZ_CP022515.1"/>
</dbReference>
<dbReference type="InterPro" id="IPR002052">
    <property type="entry name" value="DNA_methylase_N6_adenine_CS"/>
</dbReference>
<evidence type="ECO:0000256" key="4">
    <source>
        <dbReference type="ARBA" id="ARBA00022691"/>
    </source>
</evidence>
<dbReference type="STRING" id="616991.GCA_000733925_00276"/>
<protein>
    <recommendedName>
        <fullName evidence="6">tRNA1(Val) (adenine(37)-N6)-methyltransferase</fullName>
        <ecNumber evidence="6">2.1.1.223</ecNumber>
    </recommendedName>
    <alternativeName>
        <fullName evidence="6">tRNA m6A37 methyltransferase</fullName>
    </alternativeName>
</protein>
<evidence type="ECO:0000256" key="6">
    <source>
        <dbReference type="HAMAP-Rule" id="MF_01872"/>
    </source>
</evidence>
<dbReference type="GO" id="GO:0032259">
    <property type="term" value="P:methylation"/>
    <property type="evidence" value="ECO:0007669"/>
    <property type="project" value="UniProtKB-KW"/>
</dbReference>
<evidence type="ECO:0000313" key="9">
    <source>
        <dbReference type="Proteomes" id="UP000204551"/>
    </source>
</evidence>
<evidence type="ECO:0000256" key="5">
    <source>
        <dbReference type="ARBA" id="ARBA00022694"/>
    </source>
</evidence>
<dbReference type="GO" id="GO:0003676">
    <property type="term" value="F:nucleic acid binding"/>
    <property type="evidence" value="ECO:0007669"/>
    <property type="project" value="InterPro"/>
</dbReference>
<dbReference type="KEGG" id="aalg:AREALGSMS7_01910"/>
<dbReference type="InterPro" id="IPR029063">
    <property type="entry name" value="SAM-dependent_MTases_sf"/>
</dbReference>
<dbReference type="EC" id="2.1.1.223" evidence="6"/>
<dbReference type="GO" id="GO:0008033">
    <property type="term" value="P:tRNA processing"/>
    <property type="evidence" value="ECO:0007669"/>
    <property type="project" value="UniProtKB-UniRule"/>
</dbReference>
<name>A0A221UVU5_9FLAO</name>
<comment type="subcellular location">
    <subcellularLocation>
        <location evidence="6">Cytoplasm</location>
    </subcellularLocation>
</comment>
<dbReference type="GO" id="GO:0005737">
    <property type="term" value="C:cytoplasm"/>
    <property type="evidence" value="ECO:0007669"/>
    <property type="project" value="UniProtKB-SubCell"/>
</dbReference>
<dbReference type="SUPFAM" id="SSF53335">
    <property type="entry name" value="S-adenosyl-L-methionine-dependent methyltransferases"/>
    <property type="match status" value="1"/>
</dbReference>
<dbReference type="Gene3D" id="3.40.50.150">
    <property type="entry name" value="Vaccinia Virus protein VP39"/>
    <property type="match status" value="1"/>
</dbReference>
<evidence type="ECO:0000256" key="1">
    <source>
        <dbReference type="ARBA" id="ARBA00022490"/>
    </source>
</evidence>
<dbReference type="InterPro" id="IPR022882">
    <property type="entry name" value="tRNA_adenine-N6_MeTrfase"/>
</dbReference>
<sequence>MTKPFQFKQFQIHQDRCAMKIGTDGVLLGAWTSLEHQPLSILDIGAGTGVVALMLAQRSHAETIDGIEIDEDAYEQCVENFEASNWADRLFCYHASLDEFVDEIDDKYDLIVSNPPFYSEIVPSGNESRDMARQNQSLPFEDLLTSVVKLLANNGTFSTIIPFKEEKRFLELAATMNLYPLRLLRIKGNPTSGIKRSLLELHVGKTSVEIENLTIESARHEYTKEYIDLTKDFYLKM</sequence>
<reference evidence="8 9" key="1">
    <citation type="submission" date="2017-07" db="EMBL/GenBank/DDBJ databases">
        <title>Genome Sequence of Arenibacter algicola Strain SMS7 Isolated from a culture of the Diatom Skeletonema marinoi.</title>
        <authorList>
            <person name="Topel M."/>
            <person name="Pinder M.I.M."/>
            <person name="Johansson O.N."/>
            <person name="Kourtchenko O."/>
            <person name="Godhe A."/>
            <person name="Clarke A.K."/>
        </authorList>
    </citation>
    <scope>NUCLEOTIDE SEQUENCE [LARGE SCALE GENOMIC DNA]</scope>
    <source>
        <strain evidence="8 9">SMS7</strain>
    </source>
</reference>
<dbReference type="Pfam" id="PF05175">
    <property type="entry name" value="MTS"/>
    <property type="match status" value="1"/>
</dbReference>
<feature type="domain" description="Methyltransferase small" evidence="7">
    <location>
        <begin position="40"/>
        <end position="121"/>
    </location>
</feature>
<keyword evidence="5 6" id="KW-0819">tRNA processing</keyword>
<dbReference type="HAMAP" id="MF_01872">
    <property type="entry name" value="tRNA_methyltr_YfiC"/>
    <property type="match status" value="1"/>
</dbReference>
<dbReference type="EMBL" id="CP022515">
    <property type="protein sequence ID" value="ASO05373.1"/>
    <property type="molecule type" value="Genomic_DNA"/>
</dbReference>
<dbReference type="PANTHER" id="PTHR47739">
    <property type="entry name" value="TRNA1(VAL) (ADENINE(37)-N6)-METHYLTRANSFERASE"/>
    <property type="match status" value="1"/>
</dbReference>
<evidence type="ECO:0000313" key="8">
    <source>
        <dbReference type="EMBL" id="ASO05373.1"/>
    </source>
</evidence>
<evidence type="ECO:0000256" key="2">
    <source>
        <dbReference type="ARBA" id="ARBA00022603"/>
    </source>
</evidence>
<organism evidence="8 9">
    <name type="scientific">Arenibacter algicola</name>
    <dbReference type="NCBI Taxonomy" id="616991"/>
    <lineage>
        <taxon>Bacteria</taxon>
        <taxon>Pseudomonadati</taxon>
        <taxon>Bacteroidota</taxon>
        <taxon>Flavobacteriia</taxon>
        <taxon>Flavobacteriales</taxon>
        <taxon>Flavobacteriaceae</taxon>
        <taxon>Arenibacter</taxon>
    </lineage>
</organism>
<dbReference type="GO" id="GO:0016430">
    <property type="term" value="F:tRNA (adenine-N6)-methyltransferase activity"/>
    <property type="evidence" value="ECO:0007669"/>
    <property type="project" value="UniProtKB-UniRule"/>
</dbReference>
<keyword evidence="1 6" id="KW-0963">Cytoplasm</keyword>
<keyword evidence="2 6" id="KW-0489">Methyltransferase</keyword>
<dbReference type="PANTHER" id="PTHR47739:SF1">
    <property type="entry name" value="TRNA1(VAL) (ADENINE(37)-N6)-METHYLTRANSFERASE"/>
    <property type="match status" value="1"/>
</dbReference>
<dbReference type="AlphaFoldDB" id="A0A221UVU5"/>
<proteinExistence type="inferred from homology"/>
<comment type="function">
    <text evidence="6">Specifically methylates the adenine in position 37 of tRNA(1)(Val) (anticodon cmo5UAC).</text>
</comment>
<comment type="catalytic activity">
    <reaction evidence="6">
        <text>adenosine(37) in tRNA1(Val) + S-adenosyl-L-methionine = N(6)-methyladenosine(37) in tRNA1(Val) + S-adenosyl-L-homocysteine + H(+)</text>
        <dbReference type="Rhea" id="RHEA:43160"/>
        <dbReference type="Rhea" id="RHEA-COMP:10369"/>
        <dbReference type="Rhea" id="RHEA-COMP:10370"/>
        <dbReference type="ChEBI" id="CHEBI:15378"/>
        <dbReference type="ChEBI" id="CHEBI:57856"/>
        <dbReference type="ChEBI" id="CHEBI:59789"/>
        <dbReference type="ChEBI" id="CHEBI:74411"/>
        <dbReference type="ChEBI" id="CHEBI:74449"/>
        <dbReference type="EC" id="2.1.1.223"/>
    </reaction>
</comment>
<evidence type="ECO:0000256" key="3">
    <source>
        <dbReference type="ARBA" id="ARBA00022679"/>
    </source>
</evidence>
<dbReference type="InterPro" id="IPR050210">
    <property type="entry name" value="tRNA_Adenine-N(6)_MTase"/>
</dbReference>
<evidence type="ECO:0000259" key="7">
    <source>
        <dbReference type="Pfam" id="PF05175"/>
    </source>
</evidence>
<dbReference type="InterPro" id="IPR007848">
    <property type="entry name" value="Small_mtfrase_dom"/>
</dbReference>
<keyword evidence="3 6" id="KW-0808">Transferase</keyword>
<dbReference type="eggNOG" id="COG4123">
    <property type="taxonomic scope" value="Bacteria"/>
</dbReference>
<gene>
    <name evidence="8" type="primary">yfiC</name>
    <name evidence="8" type="ORF">AREALGSMS7_01910</name>
</gene>